<keyword evidence="1" id="KW-1133">Transmembrane helix</keyword>
<keyword evidence="1" id="KW-0812">Transmembrane</keyword>
<dbReference type="InterPro" id="IPR011990">
    <property type="entry name" value="TPR-like_helical_dom_sf"/>
</dbReference>
<dbReference type="Proteomes" id="UP000321907">
    <property type="component" value="Unassembled WGS sequence"/>
</dbReference>
<dbReference type="SUPFAM" id="SSF48452">
    <property type="entry name" value="TPR-like"/>
    <property type="match status" value="2"/>
</dbReference>
<comment type="caution">
    <text evidence="3">The sequence shown here is derived from an EMBL/GenBank/DDBJ whole genome shotgun (WGS) entry which is preliminary data.</text>
</comment>
<evidence type="ECO:0000313" key="4">
    <source>
        <dbReference type="Proteomes" id="UP000321907"/>
    </source>
</evidence>
<proteinExistence type="predicted"/>
<evidence type="ECO:0000259" key="2">
    <source>
        <dbReference type="Pfam" id="PF12770"/>
    </source>
</evidence>
<dbReference type="RefSeq" id="WP_147929024.1">
    <property type="nucleotide sequence ID" value="NZ_VOXD01000002.1"/>
</dbReference>
<organism evidence="3 4">
    <name type="scientific">Neolewinella aurantiaca</name>
    <dbReference type="NCBI Taxonomy" id="2602767"/>
    <lineage>
        <taxon>Bacteria</taxon>
        <taxon>Pseudomonadati</taxon>
        <taxon>Bacteroidota</taxon>
        <taxon>Saprospiria</taxon>
        <taxon>Saprospirales</taxon>
        <taxon>Lewinellaceae</taxon>
        <taxon>Neolewinella</taxon>
    </lineage>
</organism>
<dbReference type="InterPro" id="IPR024983">
    <property type="entry name" value="CHAT_dom"/>
</dbReference>
<feature type="transmembrane region" description="Helical" evidence="1">
    <location>
        <begin position="875"/>
        <end position="895"/>
    </location>
</feature>
<name>A0A5C7FMX1_9BACT</name>
<dbReference type="PANTHER" id="PTHR10098">
    <property type="entry name" value="RAPSYN-RELATED"/>
    <property type="match status" value="1"/>
</dbReference>
<keyword evidence="4" id="KW-1185">Reference proteome</keyword>
<protein>
    <submittedName>
        <fullName evidence="3">CHAT domain-containing protein</fullName>
    </submittedName>
</protein>
<dbReference type="EMBL" id="VOXD01000002">
    <property type="protein sequence ID" value="TXF91484.1"/>
    <property type="molecule type" value="Genomic_DNA"/>
</dbReference>
<keyword evidence="1" id="KW-0472">Membrane</keyword>
<gene>
    <name evidence="3" type="ORF">FUA23_01960</name>
</gene>
<sequence>MRQSWWLFIWSILLWPVGVVVGQDCPSVVAARDSIIAAADGGSAVISSIRENCQGAPDSLSRLYHALSLAAYYDPSDLPAAIEWAEKALEVQRKLYAEAPEEPLGKSLANLGFFYRKSGAYTSALPYLSEAEVVFTKLGNWRRRHNNRENMVYLWHATGDLGRAGELLPRMLAEARQQEPGYNRTIAVAETLRLLGVQADESENHAAALPYLLEASPLFAETNDVMSQIGTDMDIARTLYLTKDYNGARQKAQEVLAFIAPYDMPYEKAVLYNLLSLIYTDQGKFARAAEMLEPGLEQALLMGNPRVVALLYNSSSELAMARKDFPAAQRANIRAIGELTTGWTYSEESPLPSPPQLAASEFKVDLFKYISHHAKVLAEGGEDAGAREAVEAGDVTADYLRSDFSGEVSKLFWRKEAMPLYELGISLAAAAGDEETLLYHLEKSRSVLLLEALLEADLLGQMDPDLGTELSALEAGSRAGGELSVAGKDSLIALRGRIADQYPATRELIARPEMVSLSEARENLAAGGWDRQIHFFTGAERTYAFSITDEEVKTEDLGPSTDIAPAVRALMSFFTGPEAIDKDPEGFLAASYKVYRLLLEPLEIGAGEKLLVLPDGLLAYLPFNALVTAAGAAELGSAPYLIRRNQVSYAQSATVLDRQMTVGEDGAHENLAFAPFVTALPNNTAPALTFSKIELEGLQRWYAANLLEGPGANRSAFLEMSGGPSLLHLSTHAYATAEANEPPRILTADAPVYPADVYGLHLNADLVTLSACHSNIGPLAVGEGVLGLGRAFTAAGARGVVASLWSLNDRATADIVTDFYRQLGNGATKPQALHQAQLDYLERKDLPGYLKSPYYWAGLTYYGDGAGLPSGGWPWWAWLLAGCGIVLAVVAMIRWRR</sequence>
<feature type="domain" description="CHAT" evidence="2">
    <location>
        <begin position="593"/>
        <end position="864"/>
    </location>
</feature>
<evidence type="ECO:0000313" key="3">
    <source>
        <dbReference type="EMBL" id="TXF91484.1"/>
    </source>
</evidence>
<dbReference type="Pfam" id="PF12770">
    <property type="entry name" value="CHAT"/>
    <property type="match status" value="1"/>
</dbReference>
<dbReference type="Gene3D" id="1.25.40.10">
    <property type="entry name" value="Tetratricopeptide repeat domain"/>
    <property type="match status" value="1"/>
</dbReference>
<accession>A0A5C7FMX1</accession>
<dbReference type="AlphaFoldDB" id="A0A5C7FMX1"/>
<evidence type="ECO:0000256" key="1">
    <source>
        <dbReference type="SAM" id="Phobius"/>
    </source>
</evidence>
<reference evidence="3 4" key="1">
    <citation type="submission" date="2019-08" db="EMBL/GenBank/DDBJ databases">
        <title>Lewinella sp. strain SSH13 Genome sequencing and assembly.</title>
        <authorList>
            <person name="Kim I."/>
        </authorList>
    </citation>
    <scope>NUCLEOTIDE SEQUENCE [LARGE SCALE GENOMIC DNA]</scope>
    <source>
        <strain evidence="3 4">SSH13</strain>
    </source>
</reference>
<dbReference type="OrthoDB" id="9771112at2"/>